<dbReference type="RefSeq" id="WP_197021235.1">
    <property type="nucleotide sequence ID" value="NZ_AP021853.1"/>
</dbReference>
<feature type="domain" description="Ferrous iron transporter FeoA-like" evidence="2">
    <location>
        <begin position="27"/>
        <end position="96"/>
    </location>
</feature>
<dbReference type="GO" id="GO:0046914">
    <property type="term" value="F:transition metal ion binding"/>
    <property type="evidence" value="ECO:0007669"/>
    <property type="project" value="InterPro"/>
</dbReference>
<dbReference type="InterPro" id="IPR053184">
    <property type="entry name" value="FeoA-like"/>
</dbReference>
<dbReference type="PANTHER" id="PTHR43151">
    <property type="entry name" value="FEOA FAMILY PROTEIN"/>
    <property type="match status" value="1"/>
</dbReference>
<evidence type="ECO:0000313" key="3">
    <source>
        <dbReference type="EMBL" id="BBN99032.1"/>
    </source>
</evidence>
<evidence type="ECO:0000313" key="4">
    <source>
        <dbReference type="Proteomes" id="UP000326951"/>
    </source>
</evidence>
<dbReference type="SMART" id="SM00899">
    <property type="entry name" value="FeoA"/>
    <property type="match status" value="1"/>
</dbReference>
<dbReference type="InterPro" id="IPR038157">
    <property type="entry name" value="FeoA_core_dom"/>
</dbReference>
<dbReference type="AlphaFoldDB" id="A0A5K7WXM2"/>
<gene>
    <name evidence="3" type="ORF">St703_17370</name>
</gene>
<evidence type="ECO:0000259" key="2">
    <source>
        <dbReference type="SMART" id="SM00899"/>
    </source>
</evidence>
<reference evidence="3 4" key="1">
    <citation type="submission" date="2019-09" db="EMBL/GenBank/DDBJ databases">
        <title>Complete genome sequence of Sporolactobacillus terrae 70-3.</title>
        <authorList>
            <person name="Tanaka N."/>
            <person name="Shiwa Y."/>
            <person name="Fujita N."/>
            <person name="Tanasupawat S."/>
        </authorList>
    </citation>
    <scope>NUCLEOTIDE SEQUENCE [LARGE SCALE GENOMIC DNA]</scope>
    <source>
        <strain evidence="3 4">70-3</strain>
    </source>
</reference>
<accession>A0A5K7WXM2</accession>
<sequence>MDQNSSRAFDGLNCHQPISQPRCTHAVPLSLIHKGESVRVKCVCGKDETRRFLINLGFVENAEVTVITETDGNVIVSLKGTRLAVSRVMARRVMTA</sequence>
<dbReference type="EMBL" id="AP021853">
    <property type="protein sequence ID" value="BBN99032.1"/>
    <property type="molecule type" value="Genomic_DNA"/>
</dbReference>
<evidence type="ECO:0000256" key="1">
    <source>
        <dbReference type="ARBA" id="ARBA00023004"/>
    </source>
</evidence>
<protein>
    <recommendedName>
        <fullName evidence="2">Ferrous iron transporter FeoA-like domain-containing protein</fullName>
    </recommendedName>
</protein>
<dbReference type="InterPro" id="IPR008988">
    <property type="entry name" value="Transcriptional_repressor_C"/>
</dbReference>
<proteinExistence type="predicted"/>
<organism evidence="3 4">
    <name type="scientific">Sporolactobacillus terrae</name>
    <dbReference type="NCBI Taxonomy" id="269673"/>
    <lineage>
        <taxon>Bacteria</taxon>
        <taxon>Bacillati</taxon>
        <taxon>Bacillota</taxon>
        <taxon>Bacilli</taxon>
        <taxon>Bacillales</taxon>
        <taxon>Sporolactobacillaceae</taxon>
        <taxon>Sporolactobacillus</taxon>
    </lineage>
</organism>
<dbReference type="Proteomes" id="UP000326951">
    <property type="component" value="Chromosome"/>
</dbReference>
<name>A0A5K7WXM2_9BACL</name>
<dbReference type="SUPFAM" id="SSF50037">
    <property type="entry name" value="C-terminal domain of transcriptional repressors"/>
    <property type="match status" value="1"/>
</dbReference>
<dbReference type="Gene3D" id="2.30.30.90">
    <property type="match status" value="1"/>
</dbReference>
<dbReference type="Pfam" id="PF04023">
    <property type="entry name" value="FeoA"/>
    <property type="match status" value="1"/>
</dbReference>
<dbReference type="PANTHER" id="PTHR43151:SF1">
    <property type="entry name" value="SSR2333 PROTEIN"/>
    <property type="match status" value="1"/>
</dbReference>
<keyword evidence="1" id="KW-0408">Iron</keyword>
<dbReference type="InterPro" id="IPR007167">
    <property type="entry name" value="Fe-transptr_FeoA-like"/>
</dbReference>